<organism evidence="3 4">
    <name type="scientific">Culex pipiens pipiens</name>
    <name type="common">Northern house mosquito</name>
    <dbReference type="NCBI Taxonomy" id="38569"/>
    <lineage>
        <taxon>Eukaryota</taxon>
        <taxon>Metazoa</taxon>
        <taxon>Ecdysozoa</taxon>
        <taxon>Arthropoda</taxon>
        <taxon>Hexapoda</taxon>
        <taxon>Insecta</taxon>
        <taxon>Pterygota</taxon>
        <taxon>Neoptera</taxon>
        <taxon>Endopterygota</taxon>
        <taxon>Diptera</taxon>
        <taxon>Nematocera</taxon>
        <taxon>Culicoidea</taxon>
        <taxon>Culicidae</taxon>
        <taxon>Culicinae</taxon>
        <taxon>Culicini</taxon>
        <taxon>Culex</taxon>
        <taxon>Culex</taxon>
    </lineage>
</organism>
<reference evidence="3 4" key="1">
    <citation type="submission" date="2024-05" db="EMBL/GenBank/DDBJ databases">
        <title>Culex pipiens pipiens assembly and annotation.</title>
        <authorList>
            <person name="Alout H."/>
            <person name="Durand T."/>
        </authorList>
    </citation>
    <scope>NUCLEOTIDE SEQUENCE [LARGE SCALE GENOMIC DNA]</scope>
    <source>
        <strain evidence="3">HA-2024</strain>
        <tissue evidence="3">Whole body</tissue>
    </source>
</reference>
<keyword evidence="2" id="KW-0472">Membrane</keyword>
<evidence type="ECO:0000256" key="2">
    <source>
        <dbReference type="SAM" id="Phobius"/>
    </source>
</evidence>
<accession>A0ABD1DUP3</accession>
<keyword evidence="2" id="KW-1133">Transmembrane helix</keyword>
<protein>
    <submittedName>
        <fullName evidence="3">Uncharacterized protein</fullName>
    </submittedName>
</protein>
<gene>
    <name evidence="3" type="ORF">pipiens_005674</name>
</gene>
<dbReference type="Proteomes" id="UP001562425">
    <property type="component" value="Unassembled WGS sequence"/>
</dbReference>
<comment type="caution">
    <text evidence="3">The sequence shown here is derived from an EMBL/GenBank/DDBJ whole genome shotgun (WGS) entry which is preliminary data.</text>
</comment>
<evidence type="ECO:0000256" key="1">
    <source>
        <dbReference type="SAM" id="MobiDB-lite"/>
    </source>
</evidence>
<dbReference type="EMBL" id="JBEHCU010001550">
    <property type="protein sequence ID" value="KAL1403466.1"/>
    <property type="molecule type" value="Genomic_DNA"/>
</dbReference>
<keyword evidence="2" id="KW-0812">Transmembrane</keyword>
<dbReference type="AlphaFoldDB" id="A0ABD1DUP3"/>
<feature type="transmembrane region" description="Helical" evidence="2">
    <location>
        <begin position="121"/>
        <end position="142"/>
    </location>
</feature>
<sequence>MKSSLRQPEVDDGSGGGRLGEEEHAQCCRTRQCDDLGCCFAEEEEVEEEPAAVRNDPPEAVVFPKVPFWRESLAQFLELKHRTKLKQNSPQEDQKFVSNVGFESQRSSRSCGRRWLKPAKLAWLVMASVLLFSVMVTTVPAVQGNEIRPSQVRPGLKKG</sequence>
<name>A0ABD1DUP3_CULPP</name>
<keyword evidence="4" id="KW-1185">Reference proteome</keyword>
<feature type="region of interest" description="Disordered" evidence="1">
    <location>
        <begin position="1"/>
        <end position="24"/>
    </location>
</feature>
<proteinExistence type="predicted"/>
<evidence type="ECO:0000313" key="4">
    <source>
        <dbReference type="Proteomes" id="UP001562425"/>
    </source>
</evidence>
<feature type="non-terminal residue" evidence="3">
    <location>
        <position position="159"/>
    </location>
</feature>
<evidence type="ECO:0000313" key="3">
    <source>
        <dbReference type="EMBL" id="KAL1403466.1"/>
    </source>
</evidence>